<dbReference type="Proteomes" id="UP000198211">
    <property type="component" value="Unassembled WGS sequence"/>
</dbReference>
<organism evidence="1 2">
    <name type="scientific">Phytophthora megakarya</name>
    <dbReference type="NCBI Taxonomy" id="4795"/>
    <lineage>
        <taxon>Eukaryota</taxon>
        <taxon>Sar</taxon>
        <taxon>Stramenopiles</taxon>
        <taxon>Oomycota</taxon>
        <taxon>Peronosporomycetes</taxon>
        <taxon>Peronosporales</taxon>
        <taxon>Peronosporaceae</taxon>
        <taxon>Phytophthora</taxon>
    </lineage>
</organism>
<evidence type="ECO:0000313" key="1">
    <source>
        <dbReference type="EMBL" id="OWZ05048.1"/>
    </source>
</evidence>
<accession>A0A225VJJ0</accession>
<protein>
    <submittedName>
        <fullName evidence="1">Uncharacterized protein</fullName>
    </submittedName>
</protein>
<sequence>MVMALRPDGPAACLPLLNPLTYQEQHCCGRYLGTYVGIVLDPLYSWEKTDQHRTRIELASRKLFMVEQRSLVVSSVIIPELLYVRQQWPSTITTVNTLERKIKNFVWFDSFTAKLL</sequence>
<gene>
    <name evidence="1" type="ORF">PHMEG_00022936</name>
</gene>
<name>A0A225VJJ0_9STRA</name>
<reference evidence="2" key="1">
    <citation type="submission" date="2017-03" db="EMBL/GenBank/DDBJ databases">
        <title>Phytopthora megakarya and P. palmivora, two closely related causual agents of cacao black pod achieved similar genome size and gene model numbers by different mechanisms.</title>
        <authorList>
            <person name="Ali S."/>
            <person name="Shao J."/>
            <person name="Larry D.J."/>
            <person name="Kronmiller B."/>
            <person name="Shen D."/>
            <person name="Strem M.D."/>
            <person name="Melnick R.L."/>
            <person name="Guiltinan M.J."/>
            <person name="Tyler B.M."/>
            <person name="Meinhardt L.W."/>
            <person name="Bailey B.A."/>
        </authorList>
    </citation>
    <scope>NUCLEOTIDE SEQUENCE [LARGE SCALE GENOMIC DNA]</scope>
    <source>
        <strain evidence="2">zdho120</strain>
    </source>
</reference>
<dbReference type="EMBL" id="NBNE01004635">
    <property type="protein sequence ID" value="OWZ05048.1"/>
    <property type="molecule type" value="Genomic_DNA"/>
</dbReference>
<evidence type="ECO:0000313" key="2">
    <source>
        <dbReference type="Proteomes" id="UP000198211"/>
    </source>
</evidence>
<comment type="caution">
    <text evidence="1">The sequence shown here is derived from an EMBL/GenBank/DDBJ whole genome shotgun (WGS) entry which is preliminary data.</text>
</comment>
<keyword evidence="2" id="KW-1185">Reference proteome</keyword>
<dbReference type="AlphaFoldDB" id="A0A225VJJ0"/>
<proteinExistence type="predicted"/>